<evidence type="ECO:0000259" key="8">
    <source>
        <dbReference type="Pfam" id="PF00483"/>
    </source>
</evidence>
<keyword evidence="6" id="KW-0342">GTP-binding</keyword>
<dbReference type="AlphaFoldDB" id="A0A212QSG7"/>
<dbReference type="GO" id="GO:0005525">
    <property type="term" value="F:GTP binding"/>
    <property type="evidence" value="ECO:0007669"/>
    <property type="project" value="UniProtKB-KW"/>
</dbReference>
<protein>
    <recommendedName>
        <fullName evidence="2">mannose-1-phosphate guanylyltransferase</fullName>
        <ecNumber evidence="2">2.7.7.13</ecNumber>
    </recommendedName>
</protein>
<dbReference type="Pfam" id="PF22640">
    <property type="entry name" value="ManC_GMP_beta-helix"/>
    <property type="match status" value="1"/>
</dbReference>
<dbReference type="GO" id="GO:0009298">
    <property type="term" value="P:GDP-mannose biosynthetic process"/>
    <property type="evidence" value="ECO:0007669"/>
    <property type="project" value="TreeGrafter"/>
</dbReference>
<keyword evidence="5" id="KW-0547">Nucleotide-binding</keyword>
<dbReference type="PANTHER" id="PTHR46390">
    <property type="entry name" value="MANNOSE-1-PHOSPHATE GUANYLYLTRANSFERASE"/>
    <property type="match status" value="1"/>
</dbReference>
<dbReference type="PANTHER" id="PTHR46390:SF1">
    <property type="entry name" value="MANNOSE-1-PHOSPHATE GUANYLYLTRANSFERASE"/>
    <property type="match status" value="1"/>
</dbReference>
<evidence type="ECO:0000313" key="10">
    <source>
        <dbReference type="EMBL" id="SNB62454.1"/>
    </source>
</evidence>
<dbReference type="Proteomes" id="UP000197025">
    <property type="component" value="Unassembled WGS sequence"/>
</dbReference>
<evidence type="ECO:0000256" key="4">
    <source>
        <dbReference type="ARBA" id="ARBA00022695"/>
    </source>
</evidence>
<evidence type="ECO:0000256" key="6">
    <source>
        <dbReference type="ARBA" id="ARBA00023134"/>
    </source>
</evidence>
<dbReference type="InterPro" id="IPR054566">
    <property type="entry name" value="ManC/GMP-like_b-helix"/>
</dbReference>
<sequence length="360" mass="40309">MEGEMFAVILAGGSGTRLWPLSRQSRPKQMLRLLGERTMFQLTVDRLLPMFKPEQILVVTGREHVEELMQQAPEIPRENFLVEPVGRNTAPAIGLAALHLRRRDPRARMAVLPADHYIRDEARFRAVLRAAFQVAERGFLVTLGIRPTYPATGFGYIERGELLGRFGGFLAYRVRAFREKPDLATAERFVADGHHSWNSGMFIWRVDRILEEIARHMPELAAGLQELEETLGTPEEAAALGRIWPGMPNTSIDYGVMEKAQEVAVIPAEFGWNDIGSWAALLDILASDDQSNVVLGAEHLGLDTSGSLIFGNGRLVATLGVRDLIIVDTDDVLLVCHRERAQDVRLLVEALKREGRQEYL</sequence>
<dbReference type="GO" id="GO:0004475">
    <property type="term" value="F:mannose-1-phosphate guanylyltransferase (GTP) activity"/>
    <property type="evidence" value="ECO:0007669"/>
    <property type="project" value="UniProtKB-EC"/>
</dbReference>
<evidence type="ECO:0000256" key="1">
    <source>
        <dbReference type="ARBA" id="ARBA00006115"/>
    </source>
</evidence>
<evidence type="ECO:0000256" key="7">
    <source>
        <dbReference type="ARBA" id="ARBA00047343"/>
    </source>
</evidence>
<gene>
    <name evidence="10" type="ORF">SAMN02746019_00005220</name>
</gene>
<dbReference type="FunFam" id="3.90.550.10:FF:000046">
    <property type="entry name" value="Mannose-1-phosphate guanylyltransferase (GDP)"/>
    <property type="match status" value="1"/>
</dbReference>
<comment type="catalytic activity">
    <reaction evidence="7">
        <text>alpha-D-mannose 1-phosphate + GTP + H(+) = GDP-alpha-D-mannose + diphosphate</text>
        <dbReference type="Rhea" id="RHEA:15229"/>
        <dbReference type="ChEBI" id="CHEBI:15378"/>
        <dbReference type="ChEBI" id="CHEBI:33019"/>
        <dbReference type="ChEBI" id="CHEBI:37565"/>
        <dbReference type="ChEBI" id="CHEBI:57527"/>
        <dbReference type="ChEBI" id="CHEBI:58409"/>
        <dbReference type="EC" id="2.7.7.13"/>
    </reaction>
</comment>
<comment type="similarity">
    <text evidence="1">Belongs to the mannose-6-phosphate isomerase type 2 family.</text>
</comment>
<evidence type="ECO:0000256" key="3">
    <source>
        <dbReference type="ARBA" id="ARBA00022679"/>
    </source>
</evidence>
<organism evidence="10 11">
    <name type="scientific">Thermoflexus hugenholtzii JAD2</name>
    <dbReference type="NCBI Taxonomy" id="877466"/>
    <lineage>
        <taxon>Bacteria</taxon>
        <taxon>Bacillati</taxon>
        <taxon>Chloroflexota</taxon>
        <taxon>Thermoflexia</taxon>
        <taxon>Thermoflexales</taxon>
        <taxon>Thermoflexaceae</taxon>
        <taxon>Thermoflexus</taxon>
    </lineage>
</organism>
<accession>A0A212QSG7</accession>
<feature type="domain" description="MannoseP isomerase/GMP-like beta-helix" evidence="9">
    <location>
        <begin position="298"/>
        <end position="351"/>
    </location>
</feature>
<keyword evidence="4 10" id="KW-0548">Nucleotidyltransferase</keyword>
<feature type="domain" description="Nucleotidyl transferase" evidence="8">
    <location>
        <begin position="7"/>
        <end position="288"/>
    </location>
</feature>
<dbReference type="InterPro" id="IPR005835">
    <property type="entry name" value="NTP_transferase_dom"/>
</dbReference>
<proteinExistence type="inferred from homology"/>
<keyword evidence="3 10" id="KW-0808">Transferase</keyword>
<dbReference type="InParanoid" id="A0A212QSG7"/>
<dbReference type="Pfam" id="PF00483">
    <property type="entry name" value="NTP_transferase"/>
    <property type="match status" value="1"/>
</dbReference>
<name>A0A212QSG7_9CHLR</name>
<dbReference type="RefSeq" id="WP_200808095.1">
    <property type="nucleotide sequence ID" value="NZ_FYEK01000022.1"/>
</dbReference>
<dbReference type="InterPro" id="IPR049577">
    <property type="entry name" value="GMPP_N"/>
</dbReference>
<dbReference type="Gene3D" id="3.90.550.10">
    <property type="entry name" value="Spore Coat Polysaccharide Biosynthesis Protein SpsA, Chain A"/>
    <property type="match status" value="1"/>
</dbReference>
<evidence type="ECO:0000259" key="9">
    <source>
        <dbReference type="Pfam" id="PF22640"/>
    </source>
</evidence>
<dbReference type="SUPFAM" id="SSF53448">
    <property type="entry name" value="Nucleotide-diphospho-sugar transferases"/>
    <property type="match status" value="1"/>
</dbReference>
<dbReference type="InterPro" id="IPR029044">
    <property type="entry name" value="Nucleotide-diphossugar_trans"/>
</dbReference>
<dbReference type="InterPro" id="IPR051161">
    <property type="entry name" value="Mannose-6P_isomerase_type2"/>
</dbReference>
<dbReference type="EMBL" id="FYEK01000022">
    <property type="protein sequence ID" value="SNB62454.1"/>
    <property type="molecule type" value="Genomic_DNA"/>
</dbReference>
<reference evidence="11" key="1">
    <citation type="submission" date="2017-06" db="EMBL/GenBank/DDBJ databases">
        <authorList>
            <person name="Varghese N."/>
            <person name="Submissions S."/>
        </authorList>
    </citation>
    <scope>NUCLEOTIDE SEQUENCE [LARGE SCALE GENOMIC DNA]</scope>
    <source>
        <strain evidence="11">JAD2</strain>
    </source>
</reference>
<evidence type="ECO:0000256" key="2">
    <source>
        <dbReference type="ARBA" id="ARBA00012387"/>
    </source>
</evidence>
<dbReference type="SUPFAM" id="SSF159283">
    <property type="entry name" value="Guanosine diphospho-D-mannose pyrophosphorylase/mannose-6-phosphate isomerase linker domain"/>
    <property type="match status" value="1"/>
</dbReference>
<dbReference type="EC" id="2.7.7.13" evidence="2"/>
<keyword evidence="11" id="KW-1185">Reference proteome</keyword>
<dbReference type="CDD" id="cd02509">
    <property type="entry name" value="GDP-M1P_Guanylyltransferase"/>
    <property type="match status" value="1"/>
</dbReference>
<evidence type="ECO:0000313" key="11">
    <source>
        <dbReference type="Proteomes" id="UP000197025"/>
    </source>
</evidence>
<evidence type="ECO:0000256" key="5">
    <source>
        <dbReference type="ARBA" id="ARBA00022741"/>
    </source>
</evidence>